<reference evidence="2 3" key="1">
    <citation type="submission" date="2018-06" db="EMBL/GenBank/DDBJ databases">
        <authorList>
            <consortium name="Pathogen Informatics"/>
            <person name="Doyle S."/>
        </authorList>
    </citation>
    <scope>NUCLEOTIDE SEQUENCE [LARGE SCALE GENOMIC DNA]</scope>
    <source>
        <strain evidence="2 3">NCTC11632</strain>
    </source>
</reference>
<protein>
    <submittedName>
        <fullName evidence="2">Major fimbrial subunit protein (FimA)</fullName>
    </submittedName>
</protein>
<dbReference type="RefSeq" id="WP_115096742.1">
    <property type="nucleotide sequence ID" value="NZ_UGTF01000002.1"/>
</dbReference>
<feature type="signal peptide" evidence="1">
    <location>
        <begin position="1"/>
        <end position="23"/>
    </location>
</feature>
<keyword evidence="1" id="KW-0732">Signal</keyword>
<gene>
    <name evidence="2" type="ORF">NCTC11632_00977</name>
</gene>
<name>A0A379E963_9PORP</name>
<evidence type="ECO:0000313" key="2">
    <source>
        <dbReference type="EMBL" id="SUB88891.1"/>
    </source>
</evidence>
<feature type="chain" id="PRO_5017028416" evidence="1">
    <location>
        <begin position="24"/>
        <end position="440"/>
    </location>
</feature>
<dbReference type="EMBL" id="UGTF01000002">
    <property type="protein sequence ID" value="SUB88891.1"/>
    <property type="molecule type" value="Genomic_DNA"/>
</dbReference>
<evidence type="ECO:0000256" key="1">
    <source>
        <dbReference type="SAM" id="SignalP"/>
    </source>
</evidence>
<organism evidence="2 3">
    <name type="scientific">Porphyromonas macacae</name>
    <dbReference type="NCBI Taxonomy" id="28115"/>
    <lineage>
        <taxon>Bacteria</taxon>
        <taxon>Pseudomonadati</taxon>
        <taxon>Bacteroidota</taxon>
        <taxon>Bacteroidia</taxon>
        <taxon>Bacteroidales</taxon>
        <taxon>Porphyromonadaceae</taxon>
        <taxon>Porphyromonas</taxon>
    </lineage>
</organism>
<dbReference type="Proteomes" id="UP000254156">
    <property type="component" value="Unassembled WGS sequence"/>
</dbReference>
<accession>A0A379E963</accession>
<evidence type="ECO:0000313" key="3">
    <source>
        <dbReference type="Proteomes" id="UP000254156"/>
    </source>
</evidence>
<dbReference type="PROSITE" id="PS51257">
    <property type="entry name" value="PROKAR_LIPOPROTEIN"/>
    <property type="match status" value="1"/>
</dbReference>
<sequence length="440" mass="50606">MKRKNIFILWSCLSFLFLSASCAKEDASDNHNIEAIPTYFTTSLKSINEDTEYFEDRVTELRLLVFNSATGAMVFNNKLNFRNGFNRTSEPVKLEKGEHDFYFIANETSGGVDFIDALKSVDNVFKFKNDPRFWNLTFDENFKPSQNAGIVMSARYQKVDVPDGYTKTNPWPFKGAGFKVQLIRSFAKVELIFTKTKEQDPDNETQKRITSVQLVKIPKKFSVPPMDVKYSSLFSNNLTQTAVINPDISFDYTKDIIGTLVFYIPEFLREQTESDDGNTAIMVKGKGFSDKLVPIDHQYFNDYNQVGHRDLNISVLSKFCILRNTHYKLTFHLKKEVEVFYKVRLWERTKTQTVMGYGFYVEIEDHKKITITNTEVCEPPFKVTLKPLNGTVIDGSSSEIHFVETQKGVSKTYTLDYTPVSGEYLEIIYNGNTLKKISKP</sequence>
<proteinExistence type="predicted"/>
<dbReference type="AlphaFoldDB" id="A0A379E963"/>